<reference evidence="9" key="1">
    <citation type="journal article" date="2019" name="Int. J. Syst. Evol. Microbiol.">
        <title>The Global Catalogue of Microorganisms (GCM) 10K type strain sequencing project: providing services to taxonomists for standard genome sequencing and annotation.</title>
        <authorList>
            <consortium name="The Broad Institute Genomics Platform"/>
            <consortium name="The Broad Institute Genome Sequencing Center for Infectious Disease"/>
            <person name="Wu L."/>
            <person name="Ma J."/>
        </authorList>
    </citation>
    <scope>NUCLEOTIDE SEQUENCE [LARGE SCALE GENOMIC DNA]</scope>
    <source>
        <strain evidence="9">CCUG 60023</strain>
    </source>
</reference>
<comment type="caution">
    <text evidence="8">The sequence shown here is derived from an EMBL/GenBank/DDBJ whole genome shotgun (WGS) entry which is preliminary data.</text>
</comment>
<comment type="subcellular location">
    <subcellularLocation>
        <location evidence="1">Cell membrane</location>
        <topology evidence="1">Multi-pass membrane protein</topology>
    </subcellularLocation>
</comment>
<evidence type="ECO:0000256" key="4">
    <source>
        <dbReference type="ARBA" id="ARBA00022989"/>
    </source>
</evidence>
<dbReference type="RefSeq" id="WP_377212415.1">
    <property type="nucleotide sequence ID" value="NZ_JBHTJV010000009.1"/>
</dbReference>
<dbReference type="Proteomes" id="UP001597101">
    <property type="component" value="Unassembled WGS sequence"/>
</dbReference>
<sequence length="384" mass="39462">MILLLWCAGLGAAAQFAKIAVPFPALRMVYPDAGAELGWLLSLLSLVGAVLGIVAGELVGRLGAKRLVLVGMGVGAAASFYQSLLPSFEWMLLSRVVEGAAHLAIVVGAPTLIGQIAIVRFLGAAMTLWSTFFGVAFALVAWVGLPLVETYGLTGLFLAHGTVLVVAGILIALVVPSVEPVAHCPTTNGWFKRHAQAYSSPFVAAAGAGWFFYTLTFVALLAVVPDLLPADQAGPTLSRMSLVSIGVSLAIVPLLIRRASSVSVVVAGLALAIAVVILGFGGENLALWAVVLFAVLGLVQGASFSAVPELNSAVQDQALAFGLMAQTGNIGNLLGTPILLLVLALGDGNRAALIVALAVIYALAILVHALLALRRRAIGRAAAQ</sequence>
<feature type="transmembrane region" description="Helical" evidence="6">
    <location>
        <begin position="202"/>
        <end position="224"/>
    </location>
</feature>
<dbReference type="PANTHER" id="PTHR43124">
    <property type="entry name" value="PURINE EFFLUX PUMP PBUE"/>
    <property type="match status" value="1"/>
</dbReference>
<evidence type="ECO:0000256" key="6">
    <source>
        <dbReference type="SAM" id="Phobius"/>
    </source>
</evidence>
<dbReference type="Pfam" id="PF07690">
    <property type="entry name" value="MFS_1"/>
    <property type="match status" value="1"/>
</dbReference>
<feature type="transmembrane region" description="Helical" evidence="6">
    <location>
        <begin position="151"/>
        <end position="175"/>
    </location>
</feature>
<protein>
    <submittedName>
        <fullName evidence="8">MFS transporter</fullName>
    </submittedName>
</protein>
<dbReference type="PANTHER" id="PTHR43124:SF3">
    <property type="entry name" value="CHLORAMPHENICOL EFFLUX PUMP RV0191"/>
    <property type="match status" value="1"/>
</dbReference>
<keyword evidence="4 6" id="KW-1133">Transmembrane helix</keyword>
<dbReference type="PROSITE" id="PS50850">
    <property type="entry name" value="MFS"/>
    <property type="match status" value="1"/>
</dbReference>
<dbReference type="CDD" id="cd06174">
    <property type="entry name" value="MFS"/>
    <property type="match status" value="1"/>
</dbReference>
<feature type="transmembrane region" description="Helical" evidence="6">
    <location>
        <begin position="126"/>
        <end position="145"/>
    </location>
</feature>
<evidence type="ECO:0000256" key="3">
    <source>
        <dbReference type="ARBA" id="ARBA00022692"/>
    </source>
</evidence>
<feature type="transmembrane region" description="Helical" evidence="6">
    <location>
        <begin position="319"/>
        <end position="345"/>
    </location>
</feature>
<evidence type="ECO:0000256" key="1">
    <source>
        <dbReference type="ARBA" id="ARBA00004651"/>
    </source>
</evidence>
<proteinExistence type="predicted"/>
<evidence type="ECO:0000313" key="8">
    <source>
        <dbReference type="EMBL" id="MFD0916555.1"/>
    </source>
</evidence>
<evidence type="ECO:0000313" key="9">
    <source>
        <dbReference type="Proteomes" id="UP001597101"/>
    </source>
</evidence>
<dbReference type="Gene3D" id="1.20.1250.20">
    <property type="entry name" value="MFS general substrate transporter like domains"/>
    <property type="match status" value="1"/>
</dbReference>
<feature type="transmembrane region" description="Helical" evidence="6">
    <location>
        <begin position="38"/>
        <end position="60"/>
    </location>
</feature>
<dbReference type="InterPro" id="IPR011701">
    <property type="entry name" value="MFS"/>
</dbReference>
<feature type="transmembrane region" description="Helical" evidence="6">
    <location>
        <begin position="262"/>
        <end position="280"/>
    </location>
</feature>
<keyword evidence="3 6" id="KW-0812">Transmembrane</keyword>
<keyword evidence="5 6" id="KW-0472">Membrane</keyword>
<dbReference type="InterPro" id="IPR036259">
    <property type="entry name" value="MFS_trans_sf"/>
</dbReference>
<keyword evidence="2" id="KW-1003">Cell membrane</keyword>
<feature type="transmembrane region" description="Helical" evidence="6">
    <location>
        <begin position="100"/>
        <end position="119"/>
    </location>
</feature>
<evidence type="ECO:0000259" key="7">
    <source>
        <dbReference type="PROSITE" id="PS50850"/>
    </source>
</evidence>
<dbReference type="InterPro" id="IPR050189">
    <property type="entry name" value="MFS_Efflux_Transporters"/>
</dbReference>
<feature type="transmembrane region" description="Helical" evidence="6">
    <location>
        <begin position="286"/>
        <end position="307"/>
    </location>
</feature>
<evidence type="ECO:0000256" key="5">
    <source>
        <dbReference type="ARBA" id="ARBA00023136"/>
    </source>
</evidence>
<gene>
    <name evidence="8" type="ORF">ACFQ14_09070</name>
</gene>
<feature type="transmembrane region" description="Helical" evidence="6">
    <location>
        <begin position="67"/>
        <end position="88"/>
    </location>
</feature>
<dbReference type="SUPFAM" id="SSF103473">
    <property type="entry name" value="MFS general substrate transporter"/>
    <property type="match status" value="1"/>
</dbReference>
<organism evidence="8 9">
    <name type="scientific">Pseudahrensia aquimaris</name>
    <dbReference type="NCBI Taxonomy" id="744461"/>
    <lineage>
        <taxon>Bacteria</taxon>
        <taxon>Pseudomonadati</taxon>
        <taxon>Pseudomonadota</taxon>
        <taxon>Alphaproteobacteria</taxon>
        <taxon>Hyphomicrobiales</taxon>
        <taxon>Ahrensiaceae</taxon>
        <taxon>Pseudahrensia</taxon>
    </lineage>
</organism>
<dbReference type="EMBL" id="JBHTJV010000009">
    <property type="protein sequence ID" value="MFD0916555.1"/>
    <property type="molecule type" value="Genomic_DNA"/>
</dbReference>
<feature type="transmembrane region" description="Helical" evidence="6">
    <location>
        <begin position="351"/>
        <end position="373"/>
    </location>
</feature>
<name>A0ABW3FED7_9HYPH</name>
<accession>A0ABW3FED7</accession>
<dbReference type="InterPro" id="IPR020846">
    <property type="entry name" value="MFS_dom"/>
</dbReference>
<keyword evidence="9" id="KW-1185">Reference proteome</keyword>
<evidence type="ECO:0000256" key="2">
    <source>
        <dbReference type="ARBA" id="ARBA00022475"/>
    </source>
</evidence>
<feature type="domain" description="Major facilitator superfamily (MFS) profile" evidence="7">
    <location>
        <begin position="1"/>
        <end position="376"/>
    </location>
</feature>
<feature type="transmembrane region" description="Helical" evidence="6">
    <location>
        <begin position="236"/>
        <end position="255"/>
    </location>
</feature>